<gene>
    <name evidence="1" type="ORF">MLD38_005258</name>
</gene>
<dbReference type="EMBL" id="CM042881">
    <property type="protein sequence ID" value="KAI4387422.1"/>
    <property type="molecule type" value="Genomic_DNA"/>
</dbReference>
<comment type="caution">
    <text evidence="1">The sequence shown here is derived from an EMBL/GenBank/DDBJ whole genome shotgun (WGS) entry which is preliminary data.</text>
</comment>
<organism evidence="1 2">
    <name type="scientific">Melastoma candidum</name>
    <dbReference type="NCBI Taxonomy" id="119954"/>
    <lineage>
        <taxon>Eukaryota</taxon>
        <taxon>Viridiplantae</taxon>
        <taxon>Streptophyta</taxon>
        <taxon>Embryophyta</taxon>
        <taxon>Tracheophyta</taxon>
        <taxon>Spermatophyta</taxon>
        <taxon>Magnoliopsida</taxon>
        <taxon>eudicotyledons</taxon>
        <taxon>Gunneridae</taxon>
        <taxon>Pentapetalae</taxon>
        <taxon>rosids</taxon>
        <taxon>malvids</taxon>
        <taxon>Myrtales</taxon>
        <taxon>Melastomataceae</taxon>
        <taxon>Melastomatoideae</taxon>
        <taxon>Melastomateae</taxon>
        <taxon>Melastoma</taxon>
    </lineage>
</organism>
<protein>
    <submittedName>
        <fullName evidence="1">Uncharacterized protein</fullName>
    </submittedName>
</protein>
<accession>A0ACB9S9J8</accession>
<proteinExistence type="predicted"/>
<reference evidence="2" key="1">
    <citation type="journal article" date="2023" name="Front. Plant Sci.">
        <title>Chromosomal-level genome assembly of Melastoma candidum provides insights into trichome evolution.</title>
        <authorList>
            <person name="Zhong Y."/>
            <person name="Wu W."/>
            <person name="Sun C."/>
            <person name="Zou P."/>
            <person name="Liu Y."/>
            <person name="Dai S."/>
            <person name="Zhou R."/>
        </authorList>
    </citation>
    <scope>NUCLEOTIDE SEQUENCE [LARGE SCALE GENOMIC DNA]</scope>
</reference>
<dbReference type="Proteomes" id="UP001057402">
    <property type="component" value="Chromosome 2"/>
</dbReference>
<name>A0ACB9S9J8_9MYRT</name>
<sequence length="189" mass="20296">MSTEPKAFPTPIVTEAIYGNQPVPRQHDEATADMASLATDLLSTGLQLNGLPPTTSAPGPIFHLFQYRRDGGFSPNQGATTLNLVTDEIRDQTPFHHPPNNPESMSLLLPVALLLSSLTKTLSDPSNPGSSYGDPQLRILNLLPAEEIEPTLFFSAPSSLDGNKHPPPTGCAQIRQIRNLAEPATAPRT</sequence>
<evidence type="ECO:0000313" key="2">
    <source>
        <dbReference type="Proteomes" id="UP001057402"/>
    </source>
</evidence>
<keyword evidence="2" id="KW-1185">Reference proteome</keyword>
<evidence type="ECO:0000313" key="1">
    <source>
        <dbReference type="EMBL" id="KAI4387422.1"/>
    </source>
</evidence>